<reference evidence="2 3" key="1">
    <citation type="journal article" date="2018" name="Nat. Ecol. Evol.">
        <title>Pezizomycetes genomes reveal the molecular basis of ectomycorrhizal truffle lifestyle.</title>
        <authorList>
            <person name="Murat C."/>
            <person name="Payen T."/>
            <person name="Noel B."/>
            <person name="Kuo A."/>
            <person name="Morin E."/>
            <person name="Chen J."/>
            <person name="Kohler A."/>
            <person name="Krizsan K."/>
            <person name="Balestrini R."/>
            <person name="Da Silva C."/>
            <person name="Montanini B."/>
            <person name="Hainaut M."/>
            <person name="Levati E."/>
            <person name="Barry K.W."/>
            <person name="Belfiori B."/>
            <person name="Cichocki N."/>
            <person name="Clum A."/>
            <person name="Dockter R.B."/>
            <person name="Fauchery L."/>
            <person name="Guy J."/>
            <person name="Iotti M."/>
            <person name="Le Tacon F."/>
            <person name="Lindquist E.A."/>
            <person name="Lipzen A."/>
            <person name="Malagnac F."/>
            <person name="Mello A."/>
            <person name="Molinier V."/>
            <person name="Miyauchi S."/>
            <person name="Poulain J."/>
            <person name="Riccioni C."/>
            <person name="Rubini A."/>
            <person name="Sitrit Y."/>
            <person name="Splivallo R."/>
            <person name="Traeger S."/>
            <person name="Wang M."/>
            <person name="Zifcakova L."/>
            <person name="Wipf D."/>
            <person name="Zambonelli A."/>
            <person name="Paolocci F."/>
            <person name="Nowrousian M."/>
            <person name="Ottonello S."/>
            <person name="Baldrian P."/>
            <person name="Spatafora J.W."/>
            <person name="Henrissat B."/>
            <person name="Nagy L.G."/>
            <person name="Aury J.M."/>
            <person name="Wincker P."/>
            <person name="Grigoriev I.V."/>
            <person name="Bonfante P."/>
            <person name="Martin F.M."/>
        </authorList>
    </citation>
    <scope>NUCLEOTIDE SEQUENCE [LARGE SCALE GENOMIC DNA]</scope>
    <source>
        <strain evidence="2 3">ATCC MYA-4762</strain>
    </source>
</reference>
<proteinExistence type="predicted"/>
<feature type="region of interest" description="Disordered" evidence="1">
    <location>
        <begin position="180"/>
        <end position="202"/>
    </location>
</feature>
<dbReference type="Proteomes" id="UP000267821">
    <property type="component" value="Unassembled WGS sequence"/>
</dbReference>
<evidence type="ECO:0000313" key="2">
    <source>
        <dbReference type="EMBL" id="RPB24398.1"/>
    </source>
</evidence>
<keyword evidence="3" id="KW-1185">Reference proteome</keyword>
<dbReference type="InParanoid" id="A0A3N4LRT8"/>
<dbReference type="EMBL" id="ML121541">
    <property type="protein sequence ID" value="RPB24398.1"/>
    <property type="molecule type" value="Genomic_DNA"/>
</dbReference>
<sequence>MITYISACTYLCSNHKLEHLISIAIATNHSTKDMSTKIFALKVQSPEATTPPKDYILVLNEHFTPNEFVTDLHELSPAIPTANGSLGLILEGSYRMPPRQFLRYMMTTVAYTPEVEGGICVPKLFGRGNGIMVDYEEGLEPAQPTASRQSMVPGNIPSSANMGKLAKAVAAMKIGENLSASNTANVRSNKTQPRPGPPTHENTNHVMIVTLVQGASVFPRFNSMITIKNVPKCGGRRECLWVESEILARLPDWLDPLTVKLSLWNSPFSLMKSSDSHMTWNEVSFSWSSGGYWVMCIWAEISWLAQ</sequence>
<accession>A0A3N4LRT8</accession>
<name>A0A3N4LRT8_9PEZI</name>
<protein>
    <submittedName>
        <fullName evidence="2">Uncharacterized protein</fullName>
    </submittedName>
</protein>
<feature type="compositionally biased region" description="Polar residues" evidence="1">
    <location>
        <begin position="180"/>
        <end position="192"/>
    </location>
</feature>
<dbReference type="OrthoDB" id="10313984at2759"/>
<organism evidence="2 3">
    <name type="scientific">Terfezia boudieri ATCC MYA-4762</name>
    <dbReference type="NCBI Taxonomy" id="1051890"/>
    <lineage>
        <taxon>Eukaryota</taxon>
        <taxon>Fungi</taxon>
        <taxon>Dikarya</taxon>
        <taxon>Ascomycota</taxon>
        <taxon>Pezizomycotina</taxon>
        <taxon>Pezizomycetes</taxon>
        <taxon>Pezizales</taxon>
        <taxon>Pezizaceae</taxon>
        <taxon>Terfezia</taxon>
    </lineage>
</organism>
<dbReference type="AlphaFoldDB" id="A0A3N4LRT8"/>
<evidence type="ECO:0000313" key="3">
    <source>
        <dbReference type="Proteomes" id="UP000267821"/>
    </source>
</evidence>
<evidence type="ECO:0000256" key="1">
    <source>
        <dbReference type="SAM" id="MobiDB-lite"/>
    </source>
</evidence>
<gene>
    <name evidence="2" type="ORF">L211DRAFT_160776</name>
</gene>